<evidence type="ECO:0000256" key="1">
    <source>
        <dbReference type="ARBA" id="ARBA00004370"/>
    </source>
</evidence>
<evidence type="ECO:0000256" key="3">
    <source>
        <dbReference type="ARBA" id="ARBA00022692"/>
    </source>
</evidence>
<keyword evidence="4 6" id="KW-1133">Transmembrane helix</keyword>
<dbReference type="GO" id="GO:0015245">
    <property type="term" value="F:fatty acid transmembrane transporter activity"/>
    <property type="evidence" value="ECO:0007669"/>
    <property type="project" value="TreeGrafter"/>
</dbReference>
<dbReference type="AlphaFoldDB" id="A0A7N0V2B5"/>
<evidence type="ECO:0008006" key="9">
    <source>
        <dbReference type="Google" id="ProtNLM"/>
    </source>
</evidence>
<protein>
    <recommendedName>
        <fullName evidence="9">Transmembrane protein 14C</fullName>
    </recommendedName>
</protein>
<keyword evidence="3 6" id="KW-0812">Transmembrane</keyword>
<sequence length="107" mass="10618">MSVSQNLTLGYAALIGLGGVMGYAKSGSGKSLVAGGISAAALYYVYTQLPVNPTFASAVGLGVSGALLGVMGARFRQTGKMFPAGVVSLVSLGMAGGYLHGIIRAGF</sequence>
<dbReference type="OMA" id="TKIIFGM"/>
<keyword evidence="5 6" id="KW-0472">Membrane</keyword>
<dbReference type="PANTHER" id="PTHR12668:SF37">
    <property type="entry name" value="PROTEIN FATTY ACID EXPORT 2, CHLOROPLASTIC"/>
    <property type="match status" value="1"/>
</dbReference>
<evidence type="ECO:0000313" key="8">
    <source>
        <dbReference type="Proteomes" id="UP000594263"/>
    </source>
</evidence>
<accession>A0A7N0V2B5</accession>
<keyword evidence="8" id="KW-1185">Reference proteome</keyword>
<proteinExistence type="inferred from homology"/>
<dbReference type="InterPro" id="IPR005349">
    <property type="entry name" value="TMEM14"/>
</dbReference>
<name>A0A7N0V2B5_KALFE</name>
<dbReference type="Gene3D" id="1.10.10.1740">
    <property type="entry name" value="Transmembrane protein 14-like"/>
    <property type="match status" value="1"/>
</dbReference>
<organism evidence="7 8">
    <name type="scientific">Kalanchoe fedtschenkoi</name>
    <name type="common">Lavender scallops</name>
    <name type="synonym">South American air plant</name>
    <dbReference type="NCBI Taxonomy" id="63787"/>
    <lineage>
        <taxon>Eukaryota</taxon>
        <taxon>Viridiplantae</taxon>
        <taxon>Streptophyta</taxon>
        <taxon>Embryophyta</taxon>
        <taxon>Tracheophyta</taxon>
        <taxon>Spermatophyta</taxon>
        <taxon>Magnoliopsida</taxon>
        <taxon>eudicotyledons</taxon>
        <taxon>Gunneridae</taxon>
        <taxon>Pentapetalae</taxon>
        <taxon>Saxifragales</taxon>
        <taxon>Crassulaceae</taxon>
        <taxon>Kalanchoe</taxon>
    </lineage>
</organism>
<comment type="subcellular location">
    <subcellularLocation>
        <location evidence="1">Membrane</location>
    </subcellularLocation>
</comment>
<comment type="similarity">
    <text evidence="2">Belongs to the TMEM14 family.</text>
</comment>
<dbReference type="GO" id="GO:0009706">
    <property type="term" value="C:chloroplast inner membrane"/>
    <property type="evidence" value="ECO:0007669"/>
    <property type="project" value="TreeGrafter"/>
</dbReference>
<dbReference type="PANTHER" id="PTHR12668">
    <property type="entry name" value="TRANSMEMBRANE PROTEIN 14, 15"/>
    <property type="match status" value="1"/>
</dbReference>
<dbReference type="Gramene" id="Kaladp0095s0752.1.v1.1">
    <property type="protein sequence ID" value="Kaladp0095s0752.1.v1.1"/>
    <property type="gene ID" value="Kaladp0095s0752.v1.1"/>
</dbReference>
<evidence type="ECO:0000256" key="6">
    <source>
        <dbReference type="SAM" id="Phobius"/>
    </source>
</evidence>
<evidence type="ECO:0000313" key="7">
    <source>
        <dbReference type="EnsemblPlants" id="Kaladp0095s0752.1.v1.1"/>
    </source>
</evidence>
<evidence type="ECO:0000256" key="2">
    <source>
        <dbReference type="ARBA" id="ARBA00007590"/>
    </source>
</evidence>
<evidence type="ECO:0000256" key="5">
    <source>
        <dbReference type="ARBA" id="ARBA00023136"/>
    </source>
</evidence>
<feature type="transmembrane region" description="Helical" evidence="6">
    <location>
        <begin position="55"/>
        <end position="75"/>
    </location>
</feature>
<dbReference type="InterPro" id="IPR044890">
    <property type="entry name" value="TMEM14_sf"/>
</dbReference>
<feature type="transmembrane region" description="Helical" evidence="6">
    <location>
        <begin position="82"/>
        <end position="103"/>
    </location>
</feature>
<dbReference type="EnsemblPlants" id="Kaladp0095s0752.1.v1.1">
    <property type="protein sequence ID" value="Kaladp0095s0752.1.v1.1"/>
    <property type="gene ID" value="Kaladp0095s0752.v1.1"/>
</dbReference>
<dbReference type="Proteomes" id="UP000594263">
    <property type="component" value="Unplaced"/>
</dbReference>
<dbReference type="Pfam" id="PF03647">
    <property type="entry name" value="Tmemb_14"/>
    <property type="match status" value="1"/>
</dbReference>
<feature type="transmembrane region" description="Helical" evidence="6">
    <location>
        <begin position="6"/>
        <end position="24"/>
    </location>
</feature>
<reference evidence="7" key="1">
    <citation type="submission" date="2021-01" db="UniProtKB">
        <authorList>
            <consortium name="EnsemblPlants"/>
        </authorList>
    </citation>
    <scope>IDENTIFICATION</scope>
</reference>
<evidence type="ECO:0000256" key="4">
    <source>
        <dbReference type="ARBA" id="ARBA00022989"/>
    </source>
</evidence>